<gene>
    <name evidence="5" type="ORF">CALMAC_LOCUS17624</name>
</gene>
<evidence type="ECO:0000256" key="1">
    <source>
        <dbReference type="SAM" id="MobiDB-lite"/>
    </source>
</evidence>
<dbReference type="SMART" id="SM00313">
    <property type="entry name" value="PXA"/>
    <property type="match status" value="1"/>
</dbReference>
<feature type="domain" description="RGS" evidence="2">
    <location>
        <begin position="253"/>
        <end position="394"/>
    </location>
</feature>
<dbReference type="Gene3D" id="3.30.1520.10">
    <property type="entry name" value="Phox-like domain"/>
    <property type="match status" value="1"/>
</dbReference>
<evidence type="ECO:0000259" key="2">
    <source>
        <dbReference type="PROSITE" id="PS50132"/>
    </source>
</evidence>
<dbReference type="Pfam" id="PF02194">
    <property type="entry name" value="PXA"/>
    <property type="match status" value="1"/>
</dbReference>
<dbReference type="PROSITE" id="PS51207">
    <property type="entry name" value="PXA"/>
    <property type="match status" value="1"/>
</dbReference>
<feature type="compositionally biased region" description="Basic and acidic residues" evidence="1">
    <location>
        <begin position="1"/>
        <end position="20"/>
    </location>
</feature>
<dbReference type="PROSITE" id="PS50195">
    <property type="entry name" value="PX"/>
    <property type="match status" value="1"/>
</dbReference>
<keyword evidence="6" id="KW-1185">Reference proteome</keyword>
<accession>A0A653DHK9</accession>
<evidence type="ECO:0000259" key="3">
    <source>
        <dbReference type="PROSITE" id="PS50195"/>
    </source>
</evidence>
<dbReference type="SUPFAM" id="SSF48097">
    <property type="entry name" value="Regulator of G-protein signaling, RGS"/>
    <property type="match status" value="1"/>
</dbReference>
<evidence type="ECO:0000259" key="4">
    <source>
        <dbReference type="PROSITE" id="PS51207"/>
    </source>
</evidence>
<dbReference type="SMART" id="SM00315">
    <property type="entry name" value="RGS"/>
    <property type="match status" value="1"/>
</dbReference>
<dbReference type="SUPFAM" id="SSF64268">
    <property type="entry name" value="PX domain"/>
    <property type="match status" value="1"/>
</dbReference>
<dbReference type="GO" id="GO:0035091">
    <property type="term" value="F:phosphatidylinositol binding"/>
    <property type="evidence" value="ECO:0007669"/>
    <property type="project" value="InterPro"/>
</dbReference>
<dbReference type="InterPro" id="IPR001683">
    <property type="entry name" value="PX_dom"/>
</dbReference>
<dbReference type="InterPro" id="IPR016137">
    <property type="entry name" value="RGS"/>
</dbReference>
<dbReference type="PANTHER" id="PTHR22775:SF3">
    <property type="entry name" value="SORTING NEXIN-13"/>
    <property type="match status" value="1"/>
</dbReference>
<feature type="domain" description="PXA" evidence="4">
    <location>
        <begin position="1"/>
        <end position="160"/>
    </location>
</feature>
<dbReference type="OrthoDB" id="5772781at2759"/>
<organism evidence="5 6">
    <name type="scientific">Callosobruchus maculatus</name>
    <name type="common">Southern cowpea weevil</name>
    <name type="synonym">Pulse bruchid</name>
    <dbReference type="NCBI Taxonomy" id="64391"/>
    <lineage>
        <taxon>Eukaryota</taxon>
        <taxon>Metazoa</taxon>
        <taxon>Ecdysozoa</taxon>
        <taxon>Arthropoda</taxon>
        <taxon>Hexapoda</taxon>
        <taxon>Insecta</taxon>
        <taxon>Pterygota</taxon>
        <taxon>Neoptera</taxon>
        <taxon>Endopterygota</taxon>
        <taxon>Coleoptera</taxon>
        <taxon>Polyphaga</taxon>
        <taxon>Cucujiformia</taxon>
        <taxon>Chrysomeloidea</taxon>
        <taxon>Chrysomelidae</taxon>
        <taxon>Bruchinae</taxon>
        <taxon>Bruchini</taxon>
        <taxon>Callosobruchus</taxon>
    </lineage>
</organism>
<sequence>MKLQEQNKEQRLLSEREQRSPKKTVHKRNKSETDVNYGSGRQVDMKRDIERCVGNSKFYSSEKGDMILEDYFFELELQMENNKLCRDVVCRNVSSEKEFLSELMEVLLYILLPDEDFQCKPLRFVLREICANCVILPLFNLVSDPDYINQAIIWLCLRENQLPSDVFLTTLRLTDSYDELKSTKEFALEEINSLRSRDSGGDSDLSIKQQLSSLNYVVKLIDNKLSKMKNFVSSSENQSLDLQLDSIKKISLSFDQILKNNIALSYLIDFVSMQGKQLDLFFYLNIEAWKVSVEQQLLDLQVNKLKVSSENVAIVYDNIRSTALSIFEQYLGEKCDHRVELKPALVQTLHFKIRNLNEVPCASWFDSVLQVVYDRMETDFLPAFRKSRAYFRLLQELDLVQQVNNEEDVISLNSSDSLENNDIQSQTTTSAQQVEKMDFLTVDSYQKSVKHVRSLSDVTTFTGKAEGEARLYGTRQEKMIIGDEVREPERRCDESLFRTGDYSLTVTIIETGIVCEKGKTFGIYAIRVNRQYETGYKEEWHIYRRYSDFHDLYTKVKEKFPDLSKLPFPGKKTFHNMDRAVLERRMKMLAVI</sequence>
<protein>
    <recommendedName>
        <fullName evidence="7">PX domain-containing protein</fullName>
    </recommendedName>
</protein>
<dbReference type="InterPro" id="IPR036871">
    <property type="entry name" value="PX_dom_sf"/>
</dbReference>
<name>A0A653DHK9_CALMS</name>
<dbReference type="PROSITE" id="PS50132">
    <property type="entry name" value="RGS"/>
    <property type="match status" value="1"/>
</dbReference>
<dbReference type="Proteomes" id="UP000410492">
    <property type="component" value="Unassembled WGS sequence"/>
</dbReference>
<dbReference type="Gene3D" id="1.10.167.10">
    <property type="entry name" value="Regulator of G-protein Signalling 4, domain 2"/>
    <property type="match status" value="1"/>
</dbReference>
<dbReference type="InterPro" id="IPR044926">
    <property type="entry name" value="RGS_subdomain_2"/>
</dbReference>
<dbReference type="InterPro" id="IPR003114">
    <property type="entry name" value="Phox_assoc"/>
</dbReference>
<dbReference type="Pfam" id="PF00787">
    <property type="entry name" value="PX"/>
    <property type="match status" value="1"/>
</dbReference>
<dbReference type="EMBL" id="CAACVG010012134">
    <property type="protein sequence ID" value="VEN59695.1"/>
    <property type="molecule type" value="Genomic_DNA"/>
</dbReference>
<dbReference type="AlphaFoldDB" id="A0A653DHK9"/>
<dbReference type="InterPro" id="IPR036305">
    <property type="entry name" value="RGS_sf"/>
</dbReference>
<dbReference type="GO" id="GO:0005769">
    <property type="term" value="C:early endosome"/>
    <property type="evidence" value="ECO:0007669"/>
    <property type="project" value="TreeGrafter"/>
</dbReference>
<reference evidence="5 6" key="1">
    <citation type="submission" date="2019-01" db="EMBL/GenBank/DDBJ databases">
        <authorList>
            <person name="Sayadi A."/>
        </authorList>
    </citation>
    <scope>NUCLEOTIDE SEQUENCE [LARGE SCALE GENOMIC DNA]</scope>
</reference>
<evidence type="ECO:0000313" key="5">
    <source>
        <dbReference type="EMBL" id="VEN59695.1"/>
    </source>
</evidence>
<dbReference type="Pfam" id="PF00615">
    <property type="entry name" value="RGS"/>
    <property type="match status" value="1"/>
</dbReference>
<feature type="region of interest" description="Disordered" evidence="1">
    <location>
        <begin position="1"/>
        <end position="37"/>
    </location>
</feature>
<evidence type="ECO:0000313" key="6">
    <source>
        <dbReference type="Proteomes" id="UP000410492"/>
    </source>
</evidence>
<evidence type="ECO:0008006" key="7">
    <source>
        <dbReference type="Google" id="ProtNLM"/>
    </source>
</evidence>
<proteinExistence type="predicted"/>
<feature type="domain" description="PX" evidence="3">
    <location>
        <begin position="502"/>
        <end position="592"/>
    </location>
</feature>
<dbReference type="PANTHER" id="PTHR22775">
    <property type="entry name" value="SORTING NEXIN"/>
    <property type="match status" value="1"/>
</dbReference>